<dbReference type="InParanoid" id="B0DC30"/>
<evidence type="ECO:0000256" key="1">
    <source>
        <dbReference type="SAM" id="Coils"/>
    </source>
</evidence>
<dbReference type="RefSeq" id="XP_001881611.1">
    <property type="nucleotide sequence ID" value="XM_001881576.1"/>
</dbReference>
<evidence type="ECO:0000313" key="4">
    <source>
        <dbReference type="Proteomes" id="UP000001194"/>
    </source>
</evidence>
<evidence type="ECO:0000313" key="3">
    <source>
        <dbReference type="EMBL" id="EDR07822.1"/>
    </source>
</evidence>
<feature type="region of interest" description="Disordered" evidence="2">
    <location>
        <begin position="127"/>
        <end position="249"/>
    </location>
</feature>
<dbReference type="AlphaFoldDB" id="B0DC30"/>
<feature type="compositionally biased region" description="Basic and acidic residues" evidence="2">
    <location>
        <begin position="272"/>
        <end position="310"/>
    </location>
</feature>
<feature type="coiled-coil region" evidence="1">
    <location>
        <begin position="440"/>
        <end position="489"/>
    </location>
</feature>
<organism evidence="4">
    <name type="scientific">Laccaria bicolor (strain S238N-H82 / ATCC MYA-4686)</name>
    <name type="common">Bicoloured deceiver</name>
    <name type="synonym">Laccaria laccata var. bicolor</name>
    <dbReference type="NCBI Taxonomy" id="486041"/>
    <lineage>
        <taxon>Eukaryota</taxon>
        <taxon>Fungi</taxon>
        <taxon>Dikarya</taxon>
        <taxon>Basidiomycota</taxon>
        <taxon>Agaricomycotina</taxon>
        <taxon>Agaricomycetes</taxon>
        <taxon>Agaricomycetidae</taxon>
        <taxon>Agaricales</taxon>
        <taxon>Agaricineae</taxon>
        <taxon>Hydnangiaceae</taxon>
        <taxon>Laccaria</taxon>
    </lineage>
</organism>
<accession>B0DC30</accession>
<sequence length="824" mass="90037">MPSRLAQFQFPQGYGEAPMTVYQAEGIIASIPGVTDKIVNWFKGEYPQANSSDRLKKEVMMRQMMQYYISALKTTGKDKTTDLEPLVVRILQEALRIQEGSFNWAVIAEPPAKPIYKDFLAAWDAPGDDEPEVVTKPSNPQENAKGKGRETGTPMDETPKHTTRGAKRKLEEEEDAEVEGEEEEEEEEDEEEGEEGEEQKWDEGPKKRLTRATKRVRIKSAAEVNSGDEGGDGGNRSTPKRPHPNGVCQACRNAGQVCLLSVSGRTACDRCNGQKERCSLTKGRGGEKGESTTKGSGEKGESAKKAEPKKSGKKPTLPTKPSSSGLKPSGSKLTGTHLLGEKMTVFSNPNFEGISPIPPKSIGELAGDRGQSEPSVRVRRRRSESVREGSIRPGHDQEIPRDALLSGLDDGSSTPPQISDPFTDRLDNISLHQRHQMSELERLTVKLRDANSRIDAFSATSLRQKDTNIAELEQQVEIHKATISDLQQKQDLTTKVLAALSAHIEHLEDAGGAVDGGDATFAVDRGLNEIRGEMIDMEQRIASEYQDKKEVEAVASNMEVILNTFIDDVNKDLQEGHRKTANIAGRLSELKRRKLDERIGCVEALSFEFLTAAFAQTKGDRGEYEEKMERRRWEMDRLASAPRVPTAGPSNAMPTAGPSKEVPTSAPVPSATPAQPEEVDTSEDKSARVIAPLPRRNVPQSSAGTTERFGGWAGLSAPVPSMSKLESTLKVAVDILTATGDDRYSSQFTNAKADHAPRRETPTRETPTMKNVGPSLDPITEAVTPKPPSSEVMNLVDQGEDQGDNQADSTREPEAEKGEQSEGA</sequence>
<reference evidence="3 4" key="1">
    <citation type="journal article" date="2008" name="Nature">
        <title>The genome of Laccaria bicolor provides insights into mycorrhizal symbiosis.</title>
        <authorList>
            <person name="Martin F."/>
            <person name="Aerts A."/>
            <person name="Ahren D."/>
            <person name="Brun A."/>
            <person name="Danchin E.G.J."/>
            <person name="Duchaussoy F."/>
            <person name="Gibon J."/>
            <person name="Kohler A."/>
            <person name="Lindquist E."/>
            <person name="Pereda V."/>
            <person name="Salamov A."/>
            <person name="Shapiro H.J."/>
            <person name="Wuyts J."/>
            <person name="Blaudez D."/>
            <person name="Buee M."/>
            <person name="Brokstein P."/>
            <person name="Canbaeck B."/>
            <person name="Cohen D."/>
            <person name="Courty P.E."/>
            <person name="Coutinho P.M."/>
            <person name="Delaruelle C."/>
            <person name="Detter J.C."/>
            <person name="Deveau A."/>
            <person name="DiFazio S."/>
            <person name="Duplessis S."/>
            <person name="Fraissinet-Tachet L."/>
            <person name="Lucic E."/>
            <person name="Frey-Klett P."/>
            <person name="Fourrey C."/>
            <person name="Feussner I."/>
            <person name="Gay G."/>
            <person name="Grimwood J."/>
            <person name="Hoegger P.J."/>
            <person name="Jain P."/>
            <person name="Kilaru S."/>
            <person name="Labbe J."/>
            <person name="Lin Y.C."/>
            <person name="Legue V."/>
            <person name="Le Tacon F."/>
            <person name="Marmeisse R."/>
            <person name="Melayah D."/>
            <person name="Montanini B."/>
            <person name="Muratet M."/>
            <person name="Nehls U."/>
            <person name="Niculita-Hirzel H."/>
            <person name="Oudot-Le Secq M.P."/>
            <person name="Peter M."/>
            <person name="Quesneville H."/>
            <person name="Rajashekar B."/>
            <person name="Reich M."/>
            <person name="Rouhier N."/>
            <person name="Schmutz J."/>
            <person name="Yin T."/>
            <person name="Chalot M."/>
            <person name="Henrissat B."/>
            <person name="Kuees U."/>
            <person name="Lucas S."/>
            <person name="Van de Peer Y."/>
            <person name="Podila G.K."/>
            <person name="Polle A."/>
            <person name="Pukkila P.J."/>
            <person name="Richardson P.M."/>
            <person name="Rouze P."/>
            <person name="Sanders I.R."/>
            <person name="Stajich J.E."/>
            <person name="Tunlid A."/>
            <person name="Tuskan G."/>
            <person name="Grigoriev I.V."/>
        </authorList>
    </citation>
    <scope>NUCLEOTIDE SEQUENCE [LARGE SCALE GENOMIC DNA]</scope>
    <source>
        <strain evidence="4">S238N-H82 / ATCC MYA-4686</strain>
    </source>
</reference>
<feature type="region of interest" description="Disordered" evidence="2">
    <location>
        <begin position="269"/>
        <end position="335"/>
    </location>
</feature>
<feature type="region of interest" description="Disordered" evidence="2">
    <location>
        <begin position="746"/>
        <end position="824"/>
    </location>
</feature>
<proteinExistence type="predicted"/>
<feature type="compositionally biased region" description="Low complexity" evidence="2">
    <location>
        <begin position="662"/>
        <end position="674"/>
    </location>
</feature>
<keyword evidence="1" id="KW-0175">Coiled coil</keyword>
<dbReference type="GeneID" id="6077322"/>
<keyword evidence="4" id="KW-1185">Reference proteome</keyword>
<evidence type="ECO:0000256" key="2">
    <source>
        <dbReference type="SAM" id="MobiDB-lite"/>
    </source>
</evidence>
<feature type="region of interest" description="Disordered" evidence="2">
    <location>
        <begin position="350"/>
        <end position="422"/>
    </location>
</feature>
<protein>
    <submittedName>
        <fullName evidence="3">Predicted protein</fullName>
    </submittedName>
</protein>
<feature type="compositionally biased region" description="Basic residues" evidence="2">
    <location>
        <begin position="207"/>
        <end position="218"/>
    </location>
</feature>
<feature type="compositionally biased region" description="Acidic residues" evidence="2">
    <location>
        <begin position="172"/>
        <end position="197"/>
    </location>
</feature>
<name>B0DC30_LACBS</name>
<feature type="compositionally biased region" description="Basic and acidic residues" evidence="2">
    <location>
        <begin position="809"/>
        <end position="824"/>
    </location>
</feature>
<gene>
    <name evidence="3" type="ORF">LACBIDRAFT_298017</name>
</gene>
<feature type="region of interest" description="Disordered" evidence="2">
    <location>
        <begin position="636"/>
        <end position="688"/>
    </location>
</feature>
<dbReference type="Proteomes" id="UP000001194">
    <property type="component" value="Unassembled WGS sequence"/>
</dbReference>
<feature type="compositionally biased region" description="Basic and acidic residues" evidence="2">
    <location>
        <begin position="752"/>
        <end position="763"/>
    </location>
</feature>
<feature type="compositionally biased region" description="Basic and acidic residues" evidence="2">
    <location>
        <begin position="383"/>
        <end position="401"/>
    </location>
</feature>
<dbReference type="EMBL" id="DS547103">
    <property type="protein sequence ID" value="EDR07822.1"/>
    <property type="molecule type" value="Genomic_DNA"/>
</dbReference>
<dbReference type="OrthoDB" id="3111232at2759"/>
<dbReference type="HOGENOM" id="CLU_353031_0_0_1"/>
<feature type="compositionally biased region" description="Low complexity" evidence="2">
    <location>
        <begin position="314"/>
        <end position="335"/>
    </location>
</feature>
<dbReference type="KEGG" id="lbc:LACBIDRAFT_298017"/>